<evidence type="ECO:0000256" key="2">
    <source>
        <dbReference type="SAM" id="Phobius"/>
    </source>
</evidence>
<keyword evidence="2" id="KW-1133">Transmembrane helix</keyword>
<dbReference type="AlphaFoldDB" id="A0A497XF32"/>
<feature type="region of interest" description="Disordered" evidence="1">
    <location>
        <begin position="1"/>
        <end position="26"/>
    </location>
</feature>
<evidence type="ECO:0000256" key="1">
    <source>
        <dbReference type="SAM" id="MobiDB-lite"/>
    </source>
</evidence>
<keyword evidence="4" id="KW-1185">Reference proteome</keyword>
<keyword evidence="2" id="KW-0812">Transmembrane</keyword>
<evidence type="ECO:0000313" key="3">
    <source>
        <dbReference type="EMBL" id="RLJ65296.1"/>
    </source>
</evidence>
<organism evidence="3 4">
    <name type="scientific">Sulfurisoma sediminicola</name>
    <dbReference type="NCBI Taxonomy" id="1381557"/>
    <lineage>
        <taxon>Bacteria</taxon>
        <taxon>Pseudomonadati</taxon>
        <taxon>Pseudomonadota</taxon>
        <taxon>Betaproteobacteria</taxon>
        <taxon>Nitrosomonadales</taxon>
        <taxon>Sterolibacteriaceae</taxon>
        <taxon>Sulfurisoma</taxon>
    </lineage>
</organism>
<dbReference type="Proteomes" id="UP000268908">
    <property type="component" value="Unassembled WGS sequence"/>
</dbReference>
<evidence type="ECO:0000313" key="4">
    <source>
        <dbReference type="Proteomes" id="UP000268908"/>
    </source>
</evidence>
<reference evidence="3 4" key="1">
    <citation type="submission" date="2018-10" db="EMBL/GenBank/DDBJ databases">
        <title>Genomic Encyclopedia of Type Strains, Phase IV (KMG-IV): sequencing the most valuable type-strain genomes for metagenomic binning, comparative biology and taxonomic classification.</title>
        <authorList>
            <person name="Goeker M."/>
        </authorList>
    </citation>
    <scope>NUCLEOTIDE SEQUENCE [LARGE SCALE GENOMIC DNA]</scope>
    <source>
        <strain evidence="3 4">DSM 26916</strain>
    </source>
</reference>
<accession>A0A497XF32</accession>
<proteinExistence type="predicted"/>
<dbReference type="EMBL" id="RCCI01000005">
    <property type="protein sequence ID" value="RLJ65296.1"/>
    <property type="molecule type" value="Genomic_DNA"/>
</dbReference>
<protein>
    <submittedName>
        <fullName evidence="3">Uncharacterized protein</fullName>
    </submittedName>
</protein>
<name>A0A497XF32_9PROT</name>
<comment type="caution">
    <text evidence="3">The sequence shown here is derived from an EMBL/GenBank/DDBJ whole genome shotgun (WGS) entry which is preliminary data.</text>
</comment>
<feature type="compositionally biased region" description="Basic and acidic residues" evidence="1">
    <location>
        <begin position="1"/>
        <end position="18"/>
    </location>
</feature>
<feature type="transmembrane region" description="Helical" evidence="2">
    <location>
        <begin position="33"/>
        <end position="52"/>
    </location>
</feature>
<sequence length="68" mass="7372">MLPVEKCRGAMNDSRADEQGGQNPTALRPRRGWAWLLLLVASLAAAAIFAGYGQPELLLEAVNLRYCG</sequence>
<keyword evidence="2" id="KW-0472">Membrane</keyword>
<gene>
    <name evidence="3" type="ORF">DFR35_1954</name>
</gene>